<accession>R7RVF0</accession>
<sequence length="235" mass="26299">MHRIPQLLAPGSGFSISKPWVHRFLQDELSWSSRVSTQKAKKLPDNANELCELSFLRAVFAIKLHNIPDALIVNADQTGIILLPTGRRTYELKGSKDVSVSNHEEKRQMTVVLASACSGDFLPFQSIWGGKTDASLPSTNALRRDEADQLGFKYGHGDTRHWSSRDTTKDWVTTLLVPYLANMKQALGLPDSQKSLLLLDVWGIHIANRVPEDFIPWMQVNHPNILLDFVPGGCM</sequence>
<gene>
    <name evidence="1" type="ORF">STEHIDRAFT_70060</name>
</gene>
<dbReference type="eggNOG" id="ENOG502SAWU">
    <property type="taxonomic scope" value="Eukaryota"/>
</dbReference>
<dbReference type="RefSeq" id="XP_007311926.1">
    <property type="nucleotide sequence ID" value="XM_007311864.1"/>
</dbReference>
<dbReference type="KEGG" id="shs:STEHIDRAFT_70060"/>
<dbReference type="Proteomes" id="UP000053927">
    <property type="component" value="Unassembled WGS sequence"/>
</dbReference>
<dbReference type="EMBL" id="JH687481">
    <property type="protein sequence ID" value="EIM78976.1"/>
    <property type="molecule type" value="Genomic_DNA"/>
</dbReference>
<proteinExistence type="predicted"/>
<dbReference type="OrthoDB" id="3341102at2759"/>
<protein>
    <recommendedName>
        <fullName evidence="3">DDE-1 domain-containing protein</fullName>
    </recommendedName>
</protein>
<keyword evidence="2" id="KW-1185">Reference proteome</keyword>
<evidence type="ECO:0000313" key="1">
    <source>
        <dbReference type="EMBL" id="EIM78976.1"/>
    </source>
</evidence>
<reference evidence="2" key="1">
    <citation type="journal article" date="2012" name="Science">
        <title>The Paleozoic origin of enzymatic lignin decomposition reconstructed from 31 fungal genomes.</title>
        <authorList>
            <person name="Floudas D."/>
            <person name="Binder M."/>
            <person name="Riley R."/>
            <person name="Barry K."/>
            <person name="Blanchette R.A."/>
            <person name="Henrissat B."/>
            <person name="Martinez A.T."/>
            <person name="Otillar R."/>
            <person name="Spatafora J.W."/>
            <person name="Yadav J.S."/>
            <person name="Aerts A."/>
            <person name="Benoit I."/>
            <person name="Boyd A."/>
            <person name="Carlson A."/>
            <person name="Copeland A."/>
            <person name="Coutinho P.M."/>
            <person name="de Vries R.P."/>
            <person name="Ferreira P."/>
            <person name="Findley K."/>
            <person name="Foster B."/>
            <person name="Gaskell J."/>
            <person name="Glotzer D."/>
            <person name="Gorecki P."/>
            <person name="Heitman J."/>
            <person name="Hesse C."/>
            <person name="Hori C."/>
            <person name="Igarashi K."/>
            <person name="Jurgens J.A."/>
            <person name="Kallen N."/>
            <person name="Kersten P."/>
            <person name="Kohler A."/>
            <person name="Kuees U."/>
            <person name="Kumar T.K.A."/>
            <person name="Kuo A."/>
            <person name="LaButti K."/>
            <person name="Larrondo L.F."/>
            <person name="Lindquist E."/>
            <person name="Ling A."/>
            <person name="Lombard V."/>
            <person name="Lucas S."/>
            <person name="Lundell T."/>
            <person name="Martin R."/>
            <person name="McLaughlin D.J."/>
            <person name="Morgenstern I."/>
            <person name="Morin E."/>
            <person name="Murat C."/>
            <person name="Nagy L.G."/>
            <person name="Nolan M."/>
            <person name="Ohm R.A."/>
            <person name="Patyshakuliyeva A."/>
            <person name="Rokas A."/>
            <person name="Ruiz-Duenas F.J."/>
            <person name="Sabat G."/>
            <person name="Salamov A."/>
            <person name="Samejima M."/>
            <person name="Schmutz J."/>
            <person name="Slot J.C."/>
            <person name="St John F."/>
            <person name="Stenlid J."/>
            <person name="Sun H."/>
            <person name="Sun S."/>
            <person name="Syed K."/>
            <person name="Tsang A."/>
            <person name="Wiebenga A."/>
            <person name="Young D."/>
            <person name="Pisabarro A."/>
            <person name="Eastwood D.C."/>
            <person name="Martin F."/>
            <person name="Cullen D."/>
            <person name="Grigoriev I.V."/>
            <person name="Hibbett D.S."/>
        </authorList>
    </citation>
    <scope>NUCLEOTIDE SEQUENCE [LARGE SCALE GENOMIC DNA]</scope>
    <source>
        <strain evidence="2">FP-91666</strain>
    </source>
</reference>
<evidence type="ECO:0000313" key="2">
    <source>
        <dbReference type="Proteomes" id="UP000053927"/>
    </source>
</evidence>
<organism evidence="1 2">
    <name type="scientific">Stereum hirsutum (strain FP-91666)</name>
    <name type="common">White-rot fungus</name>
    <dbReference type="NCBI Taxonomy" id="721885"/>
    <lineage>
        <taxon>Eukaryota</taxon>
        <taxon>Fungi</taxon>
        <taxon>Dikarya</taxon>
        <taxon>Basidiomycota</taxon>
        <taxon>Agaricomycotina</taxon>
        <taxon>Agaricomycetes</taxon>
        <taxon>Russulales</taxon>
        <taxon>Stereaceae</taxon>
        <taxon>Stereum</taxon>
    </lineage>
</organism>
<dbReference type="AlphaFoldDB" id="R7RVF0"/>
<name>R7RVF0_STEHR</name>
<evidence type="ECO:0008006" key="3">
    <source>
        <dbReference type="Google" id="ProtNLM"/>
    </source>
</evidence>
<dbReference type="OMA" id="THARIVY"/>
<dbReference type="GeneID" id="18806607"/>